<organism evidence="2 3">
    <name type="scientific">Aristolochia fimbriata</name>
    <name type="common">White veined hardy Dutchman's pipe vine</name>
    <dbReference type="NCBI Taxonomy" id="158543"/>
    <lineage>
        <taxon>Eukaryota</taxon>
        <taxon>Viridiplantae</taxon>
        <taxon>Streptophyta</taxon>
        <taxon>Embryophyta</taxon>
        <taxon>Tracheophyta</taxon>
        <taxon>Spermatophyta</taxon>
        <taxon>Magnoliopsida</taxon>
        <taxon>Magnoliidae</taxon>
        <taxon>Piperales</taxon>
        <taxon>Aristolochiaceae</taxon>
        <taxon>Aristolochia</taxon>
    </lineage>
</organism>
<feature type="compositionally biased region" description="Basic and acidic residues" evidence="1">
    <location>
        <begin position="111"/>
        <end position="143"/>
    </location>
</feature>
<gene>
    <name evidence="2" type="ORF">H6P81_019814</name>
</gene>
<feature type="compositionally biased region" description="Low complexity" evidence="1">
    <location>
        <begin position="98"/>
        <end position="109"/>
    </location>
</feature>
<dbReference type="EMBL" id="JAINDJ010000008">
    <property type="protein sequence ID" value="KAG9439649.1"/>
    <property type="molecule type" value="Genomic_DNA"/>
</dbReference>
<comment type="caution">
    <text evidence="2">The sequence shown here is derived from an EMBL/GenBank/DDBJ whole genome shotgun (WGS) entry which is preliminary data.</text>
</comment>
<evidence type="ECO:0000313" key="3">
    <source>
        <dbReference type="Proteomes" id="UP000825729"/>
    </source>
</evidence>
<protein>
    <submittedName>
        <fullName evidence="2">Uncharacterized protein</fullName>
    </submittedName>
</protein>
<reference evidence="2 3" key="1">
    <citation type="submission" date="2021-07" db="EMBL/GenBank/DDBJ databases">
        <title>The Aristolochia fimbriata genome: insights into angiosperm evolution, floral development and chemical biosynthesis.</title>
        <authorList>
            <person name="Jiao Y."/>
        </authorList>
    </citation>
    <scope>NUCLEOTIDE SEQUENCE [LARGE SCALE GENOMIC DNA]</scope>
    <source>
        <strain evidence="2">IBCAS-2021</strain>
        <tissue evidence="2">Leaf</tissue>
    </source>
</reference>
<feature type="compositionally biased region" description="Basic and acidic residues" evidence="1">
    <location>
        <begin position="64"/>
        <end position="76"/>
    </location>
</feature>
<keyword evidence="3" id="KW-1185">Reference proteome</keyword>
<name>A0AAV7DTN3_ARIFI</name>
<accession>A0AAV7DTN3</accession>
<sequence>MMRFRWPTEPATSNAADNCWFWNAGPSHVPFGSLCHPNIRSPSFQAPPALRHLSPSSHSVPDSVAREGEKTPELIKRTRPGRSNTCRPRNASGAPETSSSLSRGSVASSPRVEKRDRWTPRSPPERTDGTWKTVVQERRDKITKLPASVPSSGPARERDPRSTRLGYEFGGSG</sequence>
<dbReference type="AlphaFoldDB" id="A0AAV7DTN3"/>
<proteinExistence type="predicted"/>
<feature type="region of interest" description="Disordered" evidence="1">
    <location>
        <begin position="46"/>
        <end position="173"/>
    </location>
</feature>
<dbReference type="Proteomes" id="UP000825729">
    <property type="component" value="Unassembled WGS sequence"/>
</dbReference>
<evidence type="ECO:0000256" key="1">
    <source>
        <dbReference type="SAM" id="MobiDB-lite"/>
    </source>
</evidence>
<evidence type="ECO:0000313" key="2">
    <source>
        <dbReference type="EMBL" id="KAG9439649.1"/>
    </source>
</evidence>